<evidence type="ECO:0000259" key="2">
    <source>
        <dbReference type="Pfam" id="PF01926"/>
    </source>
</evidence>
<dbReference type="InterPro" id="IPR006073">
    <property type="entry name" value="GTP-bd"/>
</dbReference>
<dbReference type="Pfam" id="PF01926">
    <property type="entry name" value="MMR_HSR1"/>
    <property type="match status" value="1"/>
</dbReference>
<proteinExistence type="predicted"/>
<sequence>METPPQPQGTNPTPSTSTLDPQVEGGPAPGRVDATRFHPSPNGEPHRDPAQDLSPASPPPTSGPASVTAAGSEEAATACQRLMDLLETARKLEALEQSRFDDKVRLPITEFVAAQFRMRIQPALAPDWPQNDPVHLALCGGTNSGKSTILNVLIGHPLASMSPTARHSQHPEAYQAAGWSLDWCDRYPGRFETAGYVRYRNQHPPRQTDADLEHHGYRPAYAVHDVAPPDPNEATRLGPNLFDSPHGVVCWDAPDISTEQARYYMSAVVDALALADLILFAVTKESYADDRGLSFLKMLTHAGLPVLAVANKLPTARDEREEILPDIRAKLEAHRREPPGARRLDWFLVMPTASGDDVGSRFQRLCDEPAVHHLKRVARDLAAEGTRLKKENLDRVFHYVSTAIHPALEPLRSQVREVDRWRSDLESLTQTHLLRRYREEHLNGERYEAFDRTMIRVLELIQVPFVGRWLSKISGLLRKPADLLLHQIKTRSWTTRTPSGDLSREPEHVVLERLLEIWFNEVRGLAQAKADDPQNGCRIGWNQVARGLDSAEFLERLRNSFPIAYQAYREDLIREEETRATRIHEAIASKPNLLRSLKYGQLATQISAVAMVIVSGGFNVSDLVVAPLVATLLNVLVEGGVGAFVEAEKAKLRDWQAARIEAIAREGLVNPALSLFPAAVESDRLDTVADDLALIGQAVRRIITT</sequence>
<dbReference type="Gene3D" id="3.40.50.300">
    <property type="entry name" value="P-loop containing nucleotide triphosphate hydrolases"/>
    <property type="match status" value="1"/>
</dbReference>
<dbReference type="STRING" id="575540.Isop_2989"/>
<keyword evidence="4" id="KW-1185">Reference proteome</keyword>
<dbReference type="InParanoid" id="E8R2Q7"/>
<dbReference type="SUPFAM" id="SSF52540">
    <property type="entry name" value="P-loop containing nucleoside triphosphate hydrolases"/>
    <property type="match status" value="1"/>
</dbReference>
<reference evidence="3 4" key="2">
    <citation type="journal article" date="2011" name="Stand. Genomic Sci.">
        <title>Complete genome sequence of Isosphaera pallida type strain (IS1B).</title>
        <authorList>
            <consortium name="US DOE Joint Genome Institute (JGI-PGF)"/>
            <person name="Goker M."/>
            <person name="Cleland D."/>
            <person name="Saunders E."/>
            <person name="Lapidus A."/>
            <person name="Nolan M."/>
            <person name="Lucas S."/>
            <person name="Hammon N."/>
            <person name="Deshpande S."/>
            <person name="Cheng J.F."/>
            <person name="Tapia R."/>
            <person name="Han C."/>
            <person name="Goodwin L."/>
            <person name="Pitluck S."/>
            <person name="Liolios K."/>
            <person name="Pagani I."/>
            <person name="Ivanova N."/>
            <person name="Mavromatis K."/>
            <person name="Pati A."/>
            <person name="Chen A."/>
            <person name="Palaniappan K."/>
            <person name="Land M."/>
            <person name="Hauser L."/>
            <person name="Chang Y.J."/>
            <person name="Jeffries C.D."/>
            <person name="Detter J.C."/>
            <person name="Beck B."/>
            <person name="Woyke T."/>
            <person name="Bristow J."/>
            <person name="Eisen J.A."/>
            <person name="Markowitz V."/>
            <person name="Hugenholtz P."/>
            <person name="Kyrpides N.C."/>
            <person name="Klenk H.P."/>
        </authorList>
    </citation>
    <scope>NUCLEOTIDE SEQUENCE [LARGE SCALE GENOMIC DNA]</scope>
    <source>
        <strain evidence="4">ATCC 43644 / DSM 9630 / IS1B</strain>
    </source>
</reference>
<dbReference type="CDD" id="cd00882">
    <property type="entry name" value="Ras_like_GTPase"/>
    <property type="match status" value="1"/>
</dbReference>
<gene>
    <name evidence="3" type="ordered locus">Isop_2989</name>
</gene>
<protein>
    <recommendedName>
        <fullName evidence="2">G domain-containing protein</fullName>
    </recommendedName>
</protein>
<evidence type="ECO:0000256" key="1">
    <source>
        <dbReference type="SAM" id="MobiDB-lite"/>
    </source>
</evidence>
<dbReference type="EMBL" id="CP002353">
    <property type="protein sequence ID" value="ADV63554.1"/>
    <property type="molecule type" value="Genomic_DNA"/>
</dbReference>
<name>E8R2Q7_ISOPI</name>
<reference key="1">
    <citation type="submission" date="2010-11" db="EMBL/GenBank/DDBJ databases">
        <title>The complete sequence of chromosome of Isophaera pallida ATCC 43644.</title>
        <authorList>
            <consortium name="US DOE Joint Genome Institute (JGI-PGF)"/>
            <person name="Lucas S."/>
            <person name="Copeland A."/>
            <person name="Lapidus A."/>
            <person name="Bruce D."/>
            <person name="Goodwin L."/>
            <person name="Pitluck S."/>
            <person name="Kyrpides N."/>
            <person name="Mavromatis K."/>
            <person name="Pagani I."/>
            <person name="Ivanova N."/>
            <person name="Saunders E."/>
            <person name="Brettin T."/>
            <person name="Detter J.C."/>
            <person name="Han C."/>
            <person name="Tapia R."/>
            <person name="Land M."/>
            <person name="Hauser L."/>
            <person name="Markowitz V."/>
            <person name="Cheng J.-F."/>
            <person name="Hugenholtz P."/>
            <person name="Woyke T."/>
            <person name="Wu D."/>
            <person name="Eisen J.A."/>
        </authorList>
    </citation>
    <scope>NUCLEOTIDE SEQUENCE</scope>
    <source>
        <strain>ATCC 43644</strain>
    </source>
</reference>
<dbReference type="HOGENOM" id="CLU_441373_0_0_0"/>
<dbReference type="eggNOG" id="COG0699">
    <property type="taxonomic scope" value="Bacteria"/>
</dbReference>
<dbReference type="InterPro" id="IPR027417">
    <property type="entry name" value="P-loop_NTPase"/>
</dbReference>
<dbReference type="Proteomes" id="UP000008631">
    <property type="component" value="Chromosome"/>
</dbReference>
<organism evidence="3 4">
    <name type="scientific">Isosphaera pallida (strain ATCC 43644 / DSM 9630 / IS1B)</name>
    <dbReference type="NCBI Taxonomy" id="575540"/>
    <lineage>
        <taxon>Bacteria</taxon>
        <taxon>Pseudomonadati</taxon>
        <taxon>Planctomycetota</taxon>
        <taxon>Planctomycetia</taxon>
        <taxon>Isosphaerales</taxon>
        <taxon>Isosphaeraceae</taxon>
        <taxon>Isosphaera</taxon>
    </lineage>
</organism>
<dbReference type="GO" id="GO:0005525">
    <property type="term" value="F:GTP binding"/>
    <property type="evidence" value="ECO:0007669"/>
    <property type="project" value="InterPro"/>
</dbReference>
<dbReference type="AlphaFoldDB" id="E8R2Q7"/>
<feature type="compositionally biased region" description="Low complexity" evidence="1">
    <location>
        <begin position="8"/>
        <end position="18"/>
    </location>
</feature>
<feature type="domain" description="G" evidence="2">
    <location>
        <begin position="136"/>
        <end position="312"/>
    </location>
</feature>
<evidence type="ECO:0000313" key="3">
    <source>
        <dbReference type="EMBL" id="ADV63554.1"/>
    </source>
</evidence>
<dbReference type="RefSeq" id="WP_013565842.1">
    <property type="nucleotide sequence ID" value="NC_014962.1"/>
</dbReference>
<feature type="region of interest" description="Disordered" evidence="1">
    <location>
        <begin position="1"/>
        <end position="74"/>
    </location>
</feature>
<accession>E8R2Q7</accession>
<evidence type="ECO:0000313" key="4">
    <source>
        <dbReference type="Proteomes" id="UP000008631"/>
    </source>
</evidence>
<dbReference type="OrthoDB" id="266521at2"/>
<dbReference type="KEGG" id="ipa:Isop_2989"/>